<evidence type="ECO:0000256" key="2">
    <source>
        <dbReference type="SAM" id="Phobius"/>
    </source>
</evidence>
<feature type="transmembrane region" description="Helical" evidence="2">
    <location>
        <begin position="135"/>
        <end position="155"/>
    </location>
</feature>
<dbReference type="EMBL" id="QKKF02013469">
    <property type="protein sequence ID" value="RZF42998.1"/>
    <property type="molecule type" value="Genomic_DNA"/>
</dbReference>
<evidence type="ECO:0000313" key="4">
    <source>
        <dbReference type="Proteomes" id="UP000291343"/>
    </source>
</evidence>
<evidence type="ECO:0000256" key="1">
    <source>
        <dbReference type="SAM" id="MobiDB-lite"/>
    </source>
</evidence>
<comment type="caution">
    <text evidence="3">The sequence shown here is derived from an EMBL/GenBank/DDBJ whole genome shotgun (WGS) entry which is preliminary data.</text>
</comment>
<dbReference type="AlphaFoldDB" id="A0A482XC00"/>
<keyword evidence="4" id="KW-1185">Reference proteome</keyword>
<dbReference type="Proteomes" id="UP000291343">
    <property type="component" value="Unassembled WGS sequence"/>
</dbReference>
<organism evidence="3 4">
    <name type="scientific">Laodelphax striatellus</name>
    <name type="common">Small brown planthopper</name>
    <name type="synonym">Delphax striatella</name>
    <dbReference type="NCBI Taxonomy" id="195883"/>
    <lineage>
        <taxon>Eukaryota</taxon>
        <taxon>Metazoa</taxon>
        <taxon>Ecdysozoa</taxon>
        <taxon>Arthropoda</taxon>
        <taxon>Hexapoda</taxon>
        <taxon>Insecta</taxon>
        <taxon>Pterygota</taxon>
        <taxon>Neoptera</taxon>
        <taxon>Paraneoptera</taxon>
        <taxon>Hemiptera</taxon>
        <taxon>Auchenorrhyncha</taxon>
        <taxon>Fulgoroidea</taxon>
        <taxon>Delphacidae</taxon>
        <taxon>Criomorphinae</taxon>
        <taxon>Laodelphax</taxon>
    </lineage>
</organism>
<feature type="transmembrane region" description="Helical" evidence="2">
    <location>
        <begin position="161"/>
        <end position="182"/>
    </location>
</feature>
<gene>
    <name evidence="3" type="ORF">LSTR_LSTR015550</name>
</gene>
<name>A0A482XC00_LAOST</name>
<keyword evidence="2" id="KW-0472">Membrane</keyword>
<evidence type="ECO:0000313" key="3">
    <source>
        <dbReference type="EMBL" id="RZF42998.1"/>
    </source>
</evidence>
<feature type="region of interest" description="Disordered" evidence="1">
    <location>
        <begin position="49"/>
        <end position="68"/>
    </location>
</feature>
<sequence length="183" mass="20571">MKHKRQAAYQSFCWLRNHYRGKQEAQSVGPDAAIETDLKRWMPRFKRKWHQEATGRPGGVSRHAQGNSGGDDALAIAEVRRHQLYAGLHLPPPSPRREGGPGMGPESYMMIFGLVLVWPTSSACRSLIGWAGNRCWIMSTGMSAVVQASSAYFYYVRQLQAMTTVASTWIPYMGLVMFAVSYR</sequence>
<protein>
    <submittedName>
        <fullName evidence="3">Uncharacterized protein</fullName>
    </submittedName>
</protein>
<proteinExistence type="predicted"/>
<keyword evidence="2" id="KW-1133">Transmembrane helix</keyword>
<reference evidence="3 4" key="1">
    <citation type="journal article" date="2017" name="Gigascience">
        <title>Genome sequence of the small brown planthopper, Laodelphax striatellus.</title>
        <authorList>
            <person name="Zhu J."/>
            <person name="Jiang F."/>
            <person name="Wang X."/>
            <person name="Yang P."/>
            <person name="Bao Y."/>
            <person name="Zhao W."/>
            <person name="Wang W."/>
            <person name="Lu H."/>
            <person name="Wang Q."/>
            <person name="Cui N."/>
            <person name="Li J."/>
            <person name="Chen X."/>
            <person name="Luo L."/>
            <person name="Yu J."/>
            <person name="Kang L."/>
            <person name="Cui F."/>
        </authorList>
    </citation>
    <scope>NUCLEOTIDE SEQUENCE [LARGE SCALE GENOMIC DNA]</scope>
    <source>
        <strain evidence="3">Lst14</strain>
    </source>
</reference>
<accession>A0A482XC00</accession>
<dbReference type="InParanoid" id="A0A482XC00"/>
<keyword evidence="2" id="KW-0812">Transmembrane</keyword>